<dbReference type="Pfam" id="PF04977">
    <property type="entry name" value="DivIC"/>
    <property type="match status" value="1"/>
</dbReference>
<gene>
    <name evidence="2" type="ORF">METZ01_LOCUS155842</name>
</gene>
<dbReference type="InterPro" id="IPR007060">
    <property type="entry name" value="FtsL/DivIC"/>
</dbReference>
<evidence type="ECO:0008006" key="3">
    <source>
        <dbReference type="Google" id="ProtNLM"/>
    </source>
</evidence>
<feature type="region of interest" description="Disordered" evidence="1">
    <location>
        <begin position="113"/>
        <end position="137"/>
    </location>
</feature>
<evidence type="ECO:0000313" key="2">
    <source>
        <dbReference type="EMBL" id="SVB02988.1"/>
    </source>
</evidence>
<dbReference type="AlphaFoldDB" id="A0A382ANC8"/>
<dbReference type="EMBL" id="UINC01026120">
    <property type="protein sequence ID" value="SVB02988.1"/>
    <property type="molecule type" value="Genomic_DNA"/>
</dbReference>
<proteinExistence type="predicted"/>
<reference evidence="2" key="1">
    <citation type="submission" date="2018-05" db="EMBL/GenBank/DDBJ databases">
        <authorList>
            <person name="Lanie J.A."/>
            <person name="Ng W.-L."/>
            <person name="Kazmierczak K.M."/>
            <person name="Andrzejewski T.M."/>
            <person name="Davidsen T.M."/>
            <person name="Wayne K.J."/>
            <person name="Tettelin H."/>
            <person name="Glass J.I."/>
            <person name="Rusch D."/>
            <person name="Podicherti R."/>
            <person name="Tsui H.-C.T."/>
            <person name="Winkler M.E."/>
        </authorList>
    </citation>
    <scope>NUCLEOTIDE SEQUENCE</scope>
</reference>
<protein>
    <recommendedName>
        <fullName evidence="3">Septum formation initiator family protein</fullName>
    </recommendedName>
</protein>
<evidence type="ECO:0000256" key="1">
    <source>
        <dbReference type="SAM" id="MobiDB-lite"/>
    </source>
</evidence>
<name>A0A382ANC8_9ZZZZ</name>
<accession>A0A382ANC8</accession>
<sequence length="137" mass="15416">MLVRIRIPRRKLRRLVSRNQSKRSGQTVLIIVLGAVFGSIYALLGESGMVSNMNMRARATQLRHEISAKEQGNRELRDVIRPLREADPDAIERIAREKLYMVRPGDILYVLPPESRPNPPVLNGPGPPTAPPVPPKR</sequence>
<feature type="compositionally biased region" description="Pro residues" evidence="1">
    <location>
        <begin position="114"/>
        <end position="137"/>
    </location>
</feature>
<organism evidence="2">
    <name type="scientific">marine metagenome</name>
    <dbReference type="NCBI Taxonomy" id="408172"/>
    <lineage>
        <taxon>unclassified sequences</taxon>
        <taxon>metagenomes</taxon>
        <taxon>ecological metagenomes</taxon>
    </lineage>
</organism>